<accession>A0AAV7N906</accession>
<protein>
    <submittedName>
        <fullName evidence="2">Uncharacterized protein</fullName>
    </submittedName>
</protein>
<dbReference type="AlphaFoldDB" id="A0AAV7N906"/>
<reference evidence="2" key="1">
    <citation type="journal article" date="2022" name="bioRxiv">
        <title>Sequencing and chromosome-scale assembly of the giantPleurodeles waltlgenome.</title>
        <authorList>
            <person name="Brown T."/>
            <person name="Elewa A."/>
            <person name="Iarovenko S."/>
            <person name="Subramanian E."/>
            <person name="Araus A.J."/>
            <person name="Petzold A."/>
            <person name="Susuki M."/>
            <person name="Suzuki K.-i.T."/>
            <person name="Hayashi T."/>
            <person name="Toyoda A."/>
            <person name="Oliveira C."/>
            <person name="Osipova E."/>
            <person name="Leigh N.D."/>
            <person name="Simon A."/>
            <person name="Yun M.H."/>
        </authorList>
    </citation>
    <scope>NUCLEOTIDE SEQUENCE</scope>
    <source>
        <strain evidence="2">20211129_DDA</strain>
        <tissue evidence="2">Liver</tissue>
    </source>
</reference>
<sequence>MESGGEGDNEGPSRRVRVFDVSAGLLGRSNYLIQTTPHGPVARQSVPRPHHVRLSFYAAPPLQQGPLRREGRGLGRSRDLGSPVALTVSPGFGPGHNGYQSGCRCAQFVFLPSQRPRRPRVHRDAELSY</sequence>
<evidence type="ECO:0000313" key="2">
    <source>
        <dbReference type="EMBL" id="KAJ1109205.1"/>
    </source>
</evidence>
<feature type="region of interest" description="Disordered" evidence="1">
    <location>
        <begin position="60"/>
        <end position="88"/>
    </location>
</feature>
<gene>
    <name evidence="2" type="ORF">NDU88_006569</name>
</gene>
<feature type="compositionally biased region" description="Basic and acidic residues" evidence="1">
    <location>
        <begin position="67"/>
        <end position="79"/>
    </location>
</feature>
<proteinExistence type="predicted"/>
<dbReference type="EMBL" id="JANPWB010000013">
    <property type="protein sequence ID" value="KAJ1109205.1"/>
    <property type="molecule type" value="Genomic_DNA"/>
</dbReference>
<organism evidence="2 3">
    <name type="scientific">Pleurodeles waltl</name>
    <name type="common">Iberian ribbed newt</name>
    <dbReference type="NCBI Taxonomy" id="8319"/>
    <lineage>
        <taxon>Eukaryota</taxon>
        <taxon>Metazoa</taxon>
        <taxon>Chordata</taxon>
        <taxon>Craniata</taxon>
        <taxon>Vertebrata</taxon>
        <taxon>Euteleostomi</taxon>
        <taxon>Amphibia</taxon>
        <taxon>Batrachia</taxon>
        <taxon>Caudata</taxon>
        <taxon>Salamandroidea</taxon>
        <taxon>Salamandridae</taxon>
        <taxon>Pleurodelinae</taxon>
        <taxon>Pleurodeles</taxon>
    </lineage>
</organism>
<evidence type="ECO:0000313" key="3">
    <source>
        <dbReference type="Proteomes" id="UP001066276"/>
    </source>
</evidence>
<name>A0AAV7N906_PLEWA</name>
<keyword evidence="3" id="KW-1185">Reference proteome</keyword>
<evidence type="ECO:0000256" key="1">
    <source>
        <dbReference type="SAM" id="MobiDB-lite"/>
    </source>
</evidence>
<comment type="caution">
    <text evidence="2">The sequence shown here is derived from an EMBL/GenBank/DDBJ whole genome shotgun (WGS) entry which is preliminary data.</text>
</comment>
<dbReference type="Proteomes" id="UP001066276">
    <property type="component" value="Chromosome 9"/>
</dbReference>